<dbReference type="PANTHER" id="PTHR31744:SF210">
    <property type="entry name" value="NAC DOMAIN-CONTAINING PROTEIN 86-LIKE"/>
    <property type="match status" value="1"/>
</dbReference>
<keyword evidence="1" id="KW-0805">Transcription regulation</keyword>
<evidence type="ECO:0000256" key="2">
    <source>
        <dbReference type="ARBA" id="ARBA00023125"/>
    </source>
</evidence>
<name>A0ABR2RY48_9ROSI</name>
<dbReference type="InterPro" id="IPR036093">
    <property type="entry name" value="NAC_dom_sf"/>
</dbReference>
<evidence type="ECO:0000256" key="3">
    <source>
        <dbReference type="ARBA" id="ARBA00023163"/>
    </source>
</evidence>
<evidence type="ECO:0000313" key="6">
    <source>
        <dbReference type="EMBL" id="KAK9017911.1"/>
    </source>
</evidence>
<evidence type="ECO:0000256" key="4">
    <source>
        <dbReference type="ARBA" id="ARBA00023242"/>
    </source>
</evidence>
<dbReference type="SUPFAM" id="SSF101941">
    <property type="entry name" value="NAC domain"/>
    <property type="match status" value="1"/>
</dbReference>
<evidence type="ECO:0000256" key="1">
    <source>
        <dbReference type="ARBA" id="ARBA00023015"/>
    </source>
</evidence>
<evidence type="ECO:0000259" key="5">
    <source>
        <dbReference type="PROSITE" id="PS51005"/>
    </source>
</evidence>
<sequence length="639" mass="72354">MSAVSLPPGFRFHPTDEELVVYYLKNKINGRKIELEIIPEVDLYKCEPWDLPGRSLLPSKDMEWYFFSPRDRKYPNGSRTNRATKSGYWKATGKDRKVNSQTRAVGMKKTLVYYRGRAPHGTRTSWVMHEYRLDERECESASLGLQDAYALCRVFKKTAIPPKIGGEHYQHVPTSNQISCEHSSSLELYSEGRCVESPDFTIPINTRPPSVLGRSSIDICDANDVKWMQSLSQDAFGLANTSFPNYETLPYHPSKVDVALECARLQHRLALPPLEVEDYPQAGLVTNYKMVPTGPMRESRHETDILQEILSVAHVSQELMNPAAGHGDAWGASSSGNADDFTFMTANGMYQNQVKEMSCPQYMHKPLEESITRSIDMREERMVENLRWVGMSSKDLEQYCFMEENKIVPIEDISSFTRNENNGIQGSGHDYNSIEFHNTGIEDFTRGFINDDPDDHFLDEGTMDDLASSPSFDVVEDIKVSHGMLVSTRQVANTLFHHTVPSQTVKVHQNTMTATSFRFDEATPRAEGDRSLFTKLNALAKGKCMEAMAFTKQCRNALSAFLCMLVLLLMHGSYIEVEEEEEDAMNEKMGDGLRASKDINRENCLLIKAKAGNWNDFGLLWKKMGFFFTVSLVLCTLLG</sequence>
<dbReference type="PANTHER" id="PTHR31744">
    <property type="entry name" value="PROTEIN CUP-SHAPED COTYLEDON 2-RELATED"/>
    <property type="match status" value="1"/>
</dbReference>
<keyword evidence="7" id="KW-1185">Reference proteome</keyword>
<dbReference type="EMBL" id="JBBPBN010000019">
    <property type="protein sequence ID" value="KAK9017911.1"/>
    <property type="molecule type" value="Genomic_DNA"/>
</dbReference>
<keyword evidence="4" id="KW-0539">Nucleus</keyword>
<comment type="caution">
    <text evidence="6">The sequence shown here is derived from an EMBL/GenBank/DDBJ whole genome shotgun (WGS) entry which is preliminary data.</text>
</comment>
<proteinExistence type="predicted"/>
<reference evidence="6 7" key="1">
    <citation type="journal article" date="2024" name="G3 (Bethesda)">
        <title>Genome assembly of Hibiscus sabdariffa L. provides insights into metabolisms of medicinal natural products.</title>
        <authorList>
            <person name="Kim T."/>
        </authorList>
    </citation>
    <scope>NUCLEOTIDE SEQUENCE [LARGE SCALE GENOMIC DNA]</scope>
    <source>
        <strain evidence="6">TK-2024</strain>
        <tissue evidence="6">Old leaves</tissue>
    </source>
</reference>
<dbReference type="Gene3D" id="2.170.150.80">
    <property type="entry name" value="NAC domain"/>
    <property type="match status" value="1"/>
</dbReference>
<dbReference type="InterPro" id="IPR003441">
    <property type="entry name" value="NAC-dom"/>
</dbReference>
<dbReference type="PROSITE" id="PS51005">
    <property type="entry name" value="NAC"/>
    <property type="match status" value="1"/>
</dbReference>
<dbReference type="Pfam" id="PF02365">
    <property type="entry name" value="NAM"/>
    <property type="match status" value="1"/>
</dbReference>
<keyword evidence="2" id="KW-0238">DNA-binding</keyword>
<evidence type="ECO:0000313" key="7">
    <source>
        <dbReference type="Proteomes" id="UP001396334"/>
    </source>
</evidence>
<dbReference type="Proteomes" id="UP001396334">
    <property type="component" value="Unassembled WGS sequence"/>
</dbReference>
<organism evidence="6 7">
    <name type="scientific">Hibiscus sabdariffa</name>
    <name type="common">roselle</name>
    <dbReference type="NCBI Taxonomy" id="183260"/>
    <lineage>
        <taxon>Eukaryota</taxon>
        <taxon>Viridiplantae</taxon>
        <taxon>Streptophyta</taxon>
        <taxon>Embryophyta</taxon>
        <taxon>Tracheophyta</taxon>
        <taxon>Spermatophyta</taxon>
        <taxon>Magnoliopsida</taxon>
        <taxon>eudicotyledons</taxon>
        <taxon>Gunneridae</taxon>
        <taxon>Pentapetalae</taxon>
        <taxon>rosids</taxon>
        <taxon>malvids</taxon>
        <taxon>Malvales</taxon>
        <taxon>Malvaceae</taxon>
        <taxon>Malvoideae</taxon>
        <taxon>Hibiscus</taxon>
    </lineage>
</organism>
<keyword evidence="3" id="KW-0804">Transcription</keyword>
<protein>
    <recommendedName>
        <fullName evidence="5">NAC domain-containing protein</fullName>
    </recommendedName>
</protein>
<accession>A0ABR2RY48</accession>
<feature type="domain" description="NAC" evidence="5">
    <location>
        <begin position="6"/>
        <end position="157"/>
    </location>
</feature>
<gene>
    <name evidence="6" type="ORF">V6N11_000907</name>
</gene>